<evidence type="ECO:0000313" key="1">
    <source>
        <dbReference type="EMBL" id="CAM9207003.1"/>
    </source>
</evidence>
<accession>A0ACB1KH07</accession>
<evidence type="ECO:0000313" key="2">
    <source>
        <dbReference type="Proteomes" id="UP001162501"/>
    </source>
</evidence>
<dbReference type="EMBL" id="CATOBB020000947">
    <property type="protein sequence ID" value="CAM9207003.1"/>
    <property type="molecule type" value="Genomic_DNA"/>
</dbReference>
<dbReference type="Proteomes" id="UP001162501">
    <property type="component" value="Unassembled WGS sequence"/>
</dbReference>
<proteinExistence type="predicted"/>
<organism evidence="1 2">
    <name type="scientific">Rangifer tarandus platyrhynchus</name>
    <name type="common">Svalbard reindeer</name>
    <dbReference type="NCBI Taxonomy" id="3082113"/>
    <lineage>
        <taxon>Eukaryota</taxon>
        <taxon>Metazoa</taxon>
        <taxon>Chordata</taxon>
        <taxon>Craniata</taxon>
        <taxon>Vertebrata</taxon>
        <taxon>Euteleostomi</taxon>
        <taxon>Mammalia</taxon>
        <taxon>Eutheria</taxon>
        <taxon>Laurasiatheria</taxon>
        <taxon>Artiodactyla</taxon>
        <taxon>Ruminantia</taxon>
        <taxon>Pecora</taxon>
        <taxon>Cervidae</taxon>
        <taxon>Odocoileinae</taxon>
        <taxon>Rangifer</taxon>
    </lineage>
</organism>
<sequence>YYLLEYLLMAFLFVFFFWDSYDSNVGVHIRRETPDLLCELLPPKKRHHELPQLHPRFPARAEEDGPPHAARAAPEVLEESERRGP</sequence>
<name>A0ACB1KH07_RANTA</name>
<feature type="non-terminal residue" evidence="1">
    <location>
        <position position="1"/>
    </location>
</feature>
<protein>
    <submittedName>
        <fullName evidence="1">Uncharacterized protein</fullName>
    </submittedName>
</protein>
<reference evidence="1" key="1">
    <citation type="submission" date="2025-03" db="EMBL/GenBank/DDBJ databases">
        <authorList>
            <consortium name="ELIXIR-Norway"/>
            <consortium name="Elixir Norway"/>
        </authorList>
    </citation>
    <scope>NUCLEOTIDE SEQUENCE</scope>
</reference>
<feature type="non-terminal residue" evidence="1">
    <location>
        <position position="85"/>
    </location>
</feature>
<gene>
    <name evidence="1" type="ORF">MRATA1EN22A_LOCUS29869</name>
</gene>
<comment type="caution">
    <text evidence="1">The sequence shown here is derived from an EMBL/GenBank/DDBJ whole genome shotgun (WGS) entry which is preliminary data.</text>
</comment>